<keyword evidence="7 10" id="KW-0067">ATP-binding</keyword>
<evidence type="ECO:0000256" key="7">
    <source>
        <dbReference type="ARBA" id="ARBA00022840"/>
    </source>
</evidence>
<dbReference type="GO" id="GO:0005737">
    <property type="term" value="C:cytoplasm"/>
    <property type="evidence" value="ECO:0007669"/>
    <property type="project" value="TreeGrafter"/>
</dbReference>
<evidence type="ECO:0000256" key="2">
    <source>
        <dbReference type="ARBA" id="ARBA00008276"/>
    </source>
</evidence>
<dbReference type="SUPFAM" id="SSF53244">
    <property type="entry name" value="MurD-like peptide ligases, peptide-binding domain"/>
    <property type="match status" value="1"/>
</dbReference>
<dbReference type="NCBIfam" id="TIGR01499">
    <property type="entry name" value="folC"/>
    <property type="match status" value="1"/>
</dbReference>
<dbReference type="Proteomes" id="UP000681075">
    <property type="component" value="Unassembled WGS sequence"/>
</dbReference>
<dbReference type="EMBL" id="BOPV01000001">
    <property type="protein sequence ID" value="GIL39958.1"/>
    <property type="molecule type" value="Genomic_DNA"/>
</dbReference>
<evidence type="ECO:0000256" key="10">
    <source>
        <dbReference type="PIRNR" id="PIRNR001563"/>
    </source>
</evidence>
<dbReference type="PIRSF" id="PIRSF001563">
    <property type="entry name" value="Folylpolyglu_synth"/>
    <property type="match status" value="1"/>
</dbReference>
<dbReference type="EC" id="6.3.2.17" evidence="3"/>
<comment type="catalytic activity">
    <reaction evidence="9">
        <text>(6S)-5,6,7,8-tetrahydrofolyl-(gamma-L-Glu)(n) + L-glutamate + ATP = (6S)-5,6,7,8-tetrahydrofolyl-(gamma-L-Glu)(n+1) + ADP + phosphate + H(+)</text>
        <dbReference type="Rhea" id="RHEA:10580"/>
        <dbReference type="Rhea" id="RHEA-COMP:14738"/>
        <dbReference type="Rhea" id="RHEA-COMP:14740"/>
        <dbReference type="ChEBI" id="CHEBI:15378"/>
        <dbReference type="ChEBI" id="CHEBI:29985"/>
        <dbReference type="ChEBI" id="CHEBI:30616"/>
        <dbReference type="ChEBI" id="CHEBI:43474"/>
        <dbReference type="ChEBI" id="CHEBI:141005"/>
        <dbReference type="ChEBI" id="CHEBI:456216"/>
        <dbReference type="EC" id="6.3.2.17"/>
    </reaction>
</comment>
<keyword evidence="12" id="KW-1185">Reference proteome</keyword>
<comment type="caution">
    <text evidence="11">The sequence shown here is derived from an EMBL/GenBank/DDBJ whole genome shotgun (WGS) entry which is preliminary data.</text>
</comment>
<dbReference type="GO" id="GO:0008841">
    <property type="term" value="F:dihydrofolate synthase activity"/>
    <property type="evidence" value="ECO:0007669"/>
    <property type="project" value="TreeGrafter"/>
</dbReference>
<keyword evidence="5" id="KW-0479">Metal-binding</keyword>
<protein>
    <recommendedName>
        <fullName evidence="3">tetrahydrofolate synthase</fullName>
        <ecNumber evidence="3">6.3.2.17</ecNumber>
    </recommendedName>
</protein>
<dbReference type="InterPro" id="IPR036565">
    <property type="entry name" value="Mur-like_cat_sf"/>
</dbReference>
<dbReference type="PROSITE" id="PS01012">
    <property type="entry name" value="FOLYLPOLYGLU_SYNT_2"/>
    <property type="match status" value="1"/>
</dbReference>
<reference evidence="11" key="1">
    <citation type="submission" date="2021-02" db="EMBL/GenBank/DDBJ databases">
        <title>Genome sequence of Rhodospirillales sp. strain TMPK1 isolated from soil.</title>
        <authorList>
            <person name="Nakai R."/>
            <person name="Kusada H."/>
            <person name="Tamaki H."/>
        </authorList>
    </citation>
    <scope>NUCLEOTIDE SEQUENCE</scope>
    <source>
        <strain evidence="11">TMPK1</strain>
    </source>
</reference>
<evidence type="ECO:0000256" key="9">
    <source>
        <dbReference type="ARBA" id="ARBA00047493"/>
    </source>
</evidence>
<keyword evidence="6 10" id="KW-0547">Nucleotide-binding</keyword>
<gene>
    <name evidence="11" type="primary">folC</name>
    <name evidence="11" type="ORF">TMPK1_21950</name>
</gene>
<keyword evidence="4 10" id="KW-0436">Ligase</keyword>
<evidence type="ECO:0000256" key="3">
    <source>
        <dbReference type="ARBA" id="ARBA00013025"/>
    </source>
</evidence>
<proteinExistence type="inferred from homology"/>
<dbReference type="GO" id="GO:0046872">
    <property type="term" value="F:metal ion binding"/>
    <property type="evidence" value="ECO:0007669"/>
    <property type="project" value="UniProtKB-KW"/>
</dbReference>
<evidence type="ECO:0000313" key="12">
    <source>
        <dbReference type="Proteomes" id="UP000681075"/>
    </source>
</evidence>
<dbReference type="PANTHER" id="PTHR11136:SF0">
    <property type="entry name" value="DIHYDROFOLATE SYNTHETASE-RELATED"/>
    <property type="match status" value="1"/>
</dbReference>
<dbReference type="FunFam" id="3.40.1190.10:FF:000011">
    <property type="entry name" value="Folylpolyglutamate synthase/dihydrofolate synthase"/>
    <property type="match status" value="1"/>
</dbReference>
<dbReference type="InterPro" id="IPR018109">
    <property type="entry name" value="Folylpolyglutamate_synth_CS"/>
</dbReference>
<comment type="cofactor">
    <cofactor evidence="1">
        <name>Mg(2+)</name>
        <dbReference type="ChEBI" id="CHEBI:18420"/>
    </cofactor>
</comment>
<dbReference type="RefSeq" id="WP_420243074.1">
    <property type="nucleotide sequence ID" value="NZ_BOPV01000001.1"/>
</dbReference>
<evidence type="ECO:0000256" key="1">
    <source>
        <dbReference type="ARBA" id="ARBA00001946"/>
    </source>
</evidence>
<name>A0A8S8X817_9PROT</name>
<evidence type="ECO:0000256" key="5">
    <source>
        <dbReference type="ARBA" id="ARBA00022723"/>
    </source>
</evidence>
<sequence length="432" mass="45825">MTAVDQTGGAQAALDRLALAHPAEIELGLGRVQDLLARLGDPQNQLPPVLHVAGTNGKGSTIAFLRALLEASGKRVHAYTSPHLVRFNERIRLAGEEIDDATLMALIDEVGAHASGGRATFFEVTTAIAFLAFTRTPADVVLLETGLGGRLDATNVIDAPAACGITRISIDHRHLLGDEPGQIAAEKAGILKPGRPAAIAEQPSRSALDAITRIADERNVPLSIYGRDWRVEEAGDGFRYVSATRDLTMPAPSLAGRHQWMNAGTALTMLDLAGFPFDAAKGVTTAQWPARLQRLSRGPLVESLPASWELYLDGGHNDSGGEVLAAHAATWKDKPLLLITAMMSTKDPAEFLRPLARHLAGAVAIPIPEEPQTYAPEVLEEAASRLGVVPTASADDARAALEKLKQQHGDAPARVLIAGSLYLAGFLLRDNG</sequence>
<dbReference type="InterPro" id="IPR036615">
    <property type="entry name" value="Mur_ligase_C_dom_sf"/>
</dbReference>
<dbReference type="SUPFAM" id="SSF53623">
    <property type="entry name" value="MurD-like peptide ligases, catalytic domain"/>
    <property type="match status" value="1"/>
</dbReference>
<dbReference type="InterPro" id="IPR001645">
    <property type="entry name" value="Folylpolyglutamate_synth"/>
</dbReference>
<evidence type="ECO:0000256" key="6">
    <source>
        <dbReference type="ARBA" id="ARBA00022741"/>
    </source>
</evidence>
<dbReference type="Gene3D" id="3.90.190.20">
    <property type="entry name" value="Mur ligase, C-terminal domain"/>
    <property type="match status" value="1"/>
</dbReference>
<dbReference type="GO" id="GO:0004326">
    <property type="term" value="F:tetrahydrofolylpolyglutamate synthase activity"/>
    <property type="evidence" value="ECO:0007669"/>
    <property type="project" value="UniProtKB-EC"/>
</dbReference>
<keyword evidence="8" id="KW-0460">Magnesium</keyword>
<dbReference type="AlphaFoldDB" id="A0A8S8X817"/>
<organism evidence="11 12">
    <name type="scientific">Roseiterribacter gracilis</name>
    <dbReference type="NCBI Taxonomy" id="2812848"/>
    <lineage>
        <taxon>Bacteria</taxon>
        <taxon>Pseudomonadati</taxon>
        <taxon>Pseudomonadota</taxon>
        <taxon>Alphaproteobacteria</taxon>
        <taxon>Rhodospirillales</taxon>
        <taxon>Roseiterribacteraceae</taxon>
        <taxon>Roseiterribacter</taxon>
    </lineage>
</organism>
<dbReference type="GO" id="GO:0005524">
    <property type="term" value="F:ATP binding"/>
    <property type="evidence" value="ECO:0007669"/>
    <property type="project" value="UniProtKB-KW"/>
</dbReference>
<evidence type="ECO:0000313" key="11">
    <source>
        <dbReference type="EMBL" id="GIL39958.1"/>
    </source>
</evidence>
<comment type="similarity">
    <text evidence="2 10">Belongs to the folylpolyglutamate synthase family.</text>
</comment>
<evidence type="ECO:0000256" key="4">
    <source>
        <dbReference type="ARBA" id="ARBA00022598"/>
    </source>
</evidence>
<dbReference type="PANTHER" id="PTHR11136">
    <property type="entry name" value="FOLYLPOLYGLUTAMATE SYNTHASE-RELATED"/>
    <property type="match status" value="1"/>
</dbReference>
<dbReference type="Gene3D" id="3.40.1190.10">
    <property type="entry name" value="Mur-like, catalytic domain"/>
    <property type="match status" value="1"/>
</dbReference>
<accession>A0A8S8X817</accession>
<evidence type="ECO:0000256" key="8">
    <source>
        <dbReference type="ARBA" id="ARBA00022842"/>
    </source>
</evidence>